<accession>A0A197JYE0</accession>
<feature type="region of interest" description="Disordered" evidence="1">
    <location>
        <begin position="1"/>
        <end position="69"/>
    </location>
</feature>
<evidence type="ECO:0000256" key="1">
    <source>
        <dbReference type="SAM" id="MobiDB-lite"/>
    </source>
</evidence>
<dbReference type="OrthoDB" id="2434691at2759"/>
<protein>
    <submittedName>
        <fullName evidence="2">Uncharacterized protein</fullName>
    </submittedName>
</protein>
<dbReference type="EMBL" id="KV442035">
    <property type="protein sequence ID" value="OAQ30357.1"/>
    <property type="molecule type" value="Genomic_DNA"/>
</dbReference>
<dbReference type="AlphaFoldDB" id="A0A197JYE0"/>
<gene>
    <name evidence="2" type="ORF">K457DRAFT_136970</name>
</gene>
<name>A0A197JYE0_9FUNG</name>
<feature type="compositionally biased region" description="Polar residues" evidence="1">
    <location>
        <begin position="116"/>
        <end position="126"/>
    </location>
</feature>
<evidence type="ECO:0000313" key="3">
    <source>
        <dbReference type="Proteomes" id="UP000078512"/>
    </source>
</evidence>
<feature type="compositionally biased region" description="Polar residues" evidence="1">
    <location>
        <begin position="1"/>
        <end position="13"/>
    </location>
</feature>
<dbReference type="Proteomes" id="UP000078512">
    <property type="component" value="Unassembled WGS sequence"/>
</dbReference>
<proteinExistence type="predicted"/>
<sequence length="126" mass="13493">MSDSANANANVTTGPPRRRSLSERIAEKFSALKNRRTSHHSDHSQQSDQNQNKHQYGPNENAHDSAFAVEGSVVGAHAIPPIGLEHRYQGNAAQQTHSGQAQAQAQSQAPAPTHADQQQTSGSAHT</sequence>
<feature type="compositionally biased region" description="Low complexity" evidence="1">
    <location>
        <begin position="46"/>
        <end position="55"/>
    </location>
</feature>
<feature type="compositionally biased region" description="Low complexity" evidence="1">
    <location>
        <begin position="92"/>
        <end position="115"/>
    </location>
</feature>
<keyword evidence="3" id="KW-1185">Reference proteome</keyword>
<reference evidence="2 3" key="1">
    <citation type="submission" date="2016-05" db="EMBL/GenBank/DDBJ databases">
        <title>Genome sequencing reveals origins of a unique bacterial endosymbiosis in the earliest lineages of terrestrial Fungi.</title>
        <authorList>
            <consortium name="DOE Joint Genome Institute"/>
            <person name="Uehling J."/>
            <person name="Gryganskyi A."/>
            <person name="Hameed K."/>
            <person name="Tschaplinski T."/>
            <person name="Misztal P."/>
            <person name="Wu S."/>
            <person name="Desiro A."/>
            <person name="Vande Pol N."/>
            <person name="Du Z.-Y."/>
            <person name="Zienkiewicz A."/>
            <person name="Zienkiewicz K."/>
            <person name="Morin E."/>
            <person name="Tisserant E."/>
            <person name="Splivallo R."/>
            <person name="Hainaut M."/>
            <person name="Henrissat B."/>
            <person name="Ohm R."/>
            <person name="Kuo A."/>
            <person name="Yan J."/>
            <person name="Lipzen A."/>
            <person name="Nolan M."/>
            <person name="Labutti K."/>
            <person name="Barry K."/>
            <person name="Goldstein A."/>
            <person name="Labbe J."/>
            <person name="Schadt C."/>
            <person name="Tuskan G."/>
            <person name="Grigoriev I."/>
            <person name="Martin F."/>
            <person name="Vilgalys R."/>
            <person name="Bonito G."/>
        </authorList>
    </citation>
    <scope>NUCLEOTIDE SEQUENCE [LARGE SCALE GENOMIC DNA]</scope>
    <source>
        <strain evidence="2 3">AG-77</strain>
    </source>
</reference>
<evidence type="ECO:0000313" key="2">
    <source>
        <dbReference type="EMBL" id="OAQ30357.1"/>
    </source>
</evidence>
<feature type="region of interest" description="Disordered" evidence="1">
    <location>
        <begin position="85"/>
        <end position="126"/>
    </location>
</feature>
<organism evidence="2 3">
    <name type="scientific">Linnemannia elongata AG-77</name>
    <dbReference type="NCBI Taxonomy" id="1314771"/>
    <lineage>
        <taxon>Eukaryota</taxon>
        <taxon>Fungi</taxon>
        <taxon>Fungi incertae sedis</taxon>
        <taxon>Mucoromycota</taxon>
        <taxon>Mortierellomycotina</taxon>
        <taxon>Mortierellomycetes</taxon>
        <taxon>Mortierellales</taxon>
        <taxon>Mortierellaceae</taxon>
        <taxon>Linnemannia</taxon>
    </lineage>
</organism>